<organism evidence="7 8">
    <name type="scientific">Arcicella aquatica</name>
    <dbReference type="NCBI Taxonomy" id="217141"/>
    <lineage>
        <taxon>Bacteria</taxon>
        <taxon>Pseudomonadati</taxon>
        <taxon>Bacteroidota</taxon>
        <taxon>Cytophagia</taxon>
        <taxon>Cytophagales</taxon>
        <taxon>Flectobacillaceae</taxon>
        <taxon>Arcicella</taxon>
    </lineage>
</organism>
<evidence type="ECO:0000256" key="4">
    <source>
        <dbReference type="ARBA" id="ARBA00022989"/>
    </source>
</evidence>
<feature type="transmembrane region" description="Helical" evidence="6">
    <location>
        <begin position="158"/>
        <end position="179"/>
    </location>
</feature>
<dbReference type="Proteomes" id="UP001304671">
    <property type="component" value="Unassembled WGS sequence"/>
</dbReference>
<dbReference type="InterPro" id="IPR001123">
    <property type="entry name" value="LeuE-type"/>
</dbReference>
<proteinExistence type="predicted"/>
<dbReference type="PANTHER" id="PTHR30086">
    <property type="entry name" value="ARGININE EXPORTER PROTEIN ARGO"/>
    <property type="match status" value="1"/>
</dbReference>
<dbReference type="InterPro" id="IPR036899">
    <property type="entry name" value="Ribosomal_uL13_sf"/>
</dbReference>
<evidence type="ECO:0000313" key="7">
    <source>
        <dbReference type="EMBL" id="MEA5257458.1"/>
    </source>
</evidence>
<comment type="subcellular location">
    <subcellularLocation>
        <location evidence="1">Cell membrane</location>
        <topology evidence="1">Multi-pass membrane protein</topology>
    </subcellularLocation>
</comment>
<evidence type="ECO:0000256" key="6">
    <source>
        <dbReference type="SAM" id="Phobius"/>
    </source>
</evidence>
<dbReference type="Pfam" id="PF01810">
    <property type="entry name" value="LysE"/>
    <property type="match status" value="1"/>
</dbReference>
<feature type="transmembrane region" description="Helical" evidence="6">
    <location>
        <begin position="37"/>
        <end position="59"/>
    </location>
</feature>
<name>A0ABU5QK66_9BACT</name>
<feature type="transmembrane region" description="Helical" evidence="6">
    <location>
        <begin position="123"/>
        <end position="146"/>
    </location>
</feature>
<accession>A0ABU5QK66</accession>
<evidence type="ECO:0000256" key="3">
    <source>
        <dbReference type="ARBA" id="ARBA00022692"/>
    </source>
</evidence>
<gene>
    <name evidence="7" type="ORF">VB264_06675</name>
</gene>
<evidence type="ECO:0000256" key="2">
    <source>
        <dbReference type="ARBA" id="ARBA00022475"/>
    </source>
</evidence>
<keyword evidence="8" id="KW-1185">Reference proteome</keyword>
<evidence type="ECO:0000313" key="8">
    <source>
        <dbReference type="Proteomes" id="UP001304671"/>
    </source>
</evidence>
<keyword evidence="3 6" id="KW-0812">Transmembrane</keyword>
<evidence type="ECO:0000256" key="1">
    <source>
        <dbReference type="ARBA" id="ARBA00004651"/>
    </source>
</evidence>
<dbReference type="EMBL" id="JAYFUL010000007">
    <property type="protein sequence ID" value="MEA5257458.1"/>
    <property type="molecule type" value="Genomic_DNA"/>
</dbReference>
<comment type="caution">
    <text evidence="7">The sequence shown here is derived from an EMBL/GenBank/DDBJ whole genome shotgun (WGS) entry which is preliminary data.</text>
</comment>
<evidence type="ECO:0000256" key="5">
    <source>
        <dbReference type="ARBA" id="ARBA00023136"/>
    </source>
</evidence>
<protein>
    <submittedName>
        <fullName evidence="7">LysE family transporter</fullName>
    </submittedName>
</protein>
<reference evidence="7 8" key="1">
    <citation type="submission" date="2023-12" db="EMBL/GenBank/DDBJ databases">
        <title>Novel species of the genus Arcicella isolated from rivers.</title>
        <authorList>
            <person name="Lu H."/>
        </authorList>
    </citation>
    <scope>NUCLEOTIDE SEQUENCE [LARGE SCALE GENOMIC DNA]</scope>
    <source>
        <strain evidence="7 8">LMG 21963</strain>
    </source>
</reference>
<dbReference type="PANTHER" id="PTHR30086:SF20">
    <property type="entry name" value="ARGININE EXPORTER PROTEIN ARGO-RELATED"/>
    <property type="match status" value="1"/>
</dbReference>
<keyword evidence="5 6" id="KW-0472">Membrane</keyword>
<keyword evidence="4 6" id="KW-1133">Transmembrane helix</keyword>
<feature type="transmembrane region" description="Helical" evidence="6">
    <location>
        <begin position="71"/>
        <end position="91"/>
    </location>
</feature>
<sequence>MKALIIFSITTIISFLGSFHPGPLNMSVIQATLRKSLIAGLWMTVGGVLPEIIYGYLAVEGLKVFDKYPQVFEIMQWAILPVLLLIGWKYLKPKQMQEELSKSEEINVDIEGTSYWGDFIKGFLLSFLNPQLMAFWLVILINYQNYEYLKIEFLFDKIAFVLGASTGALILNYLCALVAIKKKGAIFQYLSQNMFDKIMGWTFFLIAFVQVIKLLVF</sequence>
<feature type="transmembrane region" description="Helical" evidence="6">
    <location>
        <begin position="199"/>
        <end position="216"/>
    </location>
</feature>
<keyword evidence="2" id="KW-1003">Cell membrane</keyword>
<dbReference type="SUPFAM" id="SSF52161">
    <property type="entry name" value="Ribosomal protein L13"/>
    <property type="match status" value="1"/>
</dbReference>
<dbReference type="RefSeq" id="WP_323247845.1">
    <property type="nucleotide sequence ID" value="NZ_JAYFUL010000007.1"/>
</dbReference>